<evidence type="ECO:0000313" key="1">
    <source>
        <dbReference type="EMBL" id="RZS56129.1"/>
    </source>
</evidence>
<proteinExistence type="predicted"/>
<dbReference type="AlphaFoldDB" id="A0A4Q7LQW7"/>
<gene>
    <name evidence="1" type="ORF">EV141_1581</name>
</gene>
<dbReference type="EMBL" id="SGWW01000003">
    <property type="protein sequence ID" value="RZS56129.1"/>
    <property type="molecule type" value="Genomic_DNA"/>
</dbReference>
<accession>A0A4Q7LQW7</accession>
<keyword evidence="2" id="KW-1185">Reference proteome</keyword>
<sequence>MRCMIDEGWESRETDSGTIFGFPEGQETAFGESDARCSAASGQDAVIDGYSLSLDLLRAGYAAAVATHACIEAQGVTLSDPPSEQFFIESGGGWTPYLELDDELIETLLPLCPQP</sequence>
<protein>
    <submittedName>
        <fullName evidence="1">Uncharacterized protein</fullName>
    </submittedName>
</protein>
<organism evidence="1 2">
    <name type="scientific">Microcella putealis</name>
    <dbReference type="NCBI Taxonomy" id="337005"/>
    <lineage>
        <taxon>Bacteria</taxon>
        <taxon>Bacillati</taxon>
        <taxon>Actinomycetota</taxon>
        <taxon>Actinomycetes</taxon>
        <taxon>Micrococcales</taxon>
        <taxon>Microbacteriaceae</taxon>
        <taxon>Microcella</taxon>
    </lineage>
</organism>
<evidence type="ECO:0000313" key="2">
    <source>
        <dbReference type="Proteomes" id="UP000293519"/>
    </source>
</evidence>
<name>A0A4Q7LQW7_9MICO</name>
<dbReference type="Proteomes" id="UP000293519">
    <property type="component" value="Unassembled WGS sequence"/>
</dbReference>
<comment type="caution">
    <text evidence="1">The sequence shown here is derived from an EMBL/GenBank/DDBJ whole genome shotgun (WGS) entry which is preliminary data.</text>
</comment>
<reference evidence="1 2" key="1">
    <citation type="journal article" date="2015" name="Stand. Genomic Sci.">
        <title>Genomic Encyclopedia of Bacterial and Archaeal Type Strains, Phase III: the genomes of soil and plant-associated and newly described type strains.</title>
        <authorList>
            <person name="Whitman W.B."/>
            <person name="Woyke T."/>
            <person name="Klenk H.P."/>
            <person name="Zhou Y."/>
            <person name="Lilburn T.G."/>
            <person name="Beck B.J."/>
            <person name="De Vos P."/>
            <person name="Vandamme P."/>
            <person name="Eisen J.A."/>
            <person name="Garrity G."/>
            <person name="Hugenholtz P."/>
            <person name="Kyrpides N.C."/>
        </authorList>
    </citation>
    <scope>NUCLEOTIDE SEQUENCE [LARGE SCALE GENOMIC DNA]</scope>
    <source>
        <strain evidence="1 2">CV2</strain>
    </source>
</reference>